<accession>A0A6V7XSX6</accession>
<proteinExistence type="predicted"/>
<organism evidence="1 2">
    <name type="scientific">Meloidogyne enterolobii</name>
    <name type="common">Root-knot nematode worm</name>
    <name type="synonym">Meloidogyne mayaguensis</name>
    <dbReference type="NCBI Taxonomy" id="390850"/>
    <lineage>
        <taxon>Eukaryota</taxon>
        <taxon>Metazoa</taxon>
        <taxon>Ecdysozoa</taxon>
        <taxon>Nematoda</taxon>
        <taxon>Chromadorea</taxon>
        <taxon>Rhabditida</taxon>
        <taxon>Tylenchina</taxon>
        <taxon>Tylenchomorpha</taxon>
        <taxon>Tylenchoidea</taxon>
        <taxon>Meloidogynidae</taxon>
        <taxon>Meloidogyninae</taxon>
        <taxon>Meloidogyne</taxon>
    </lineage>
</organism>
<gene>
    <name evidence="1" type="ORF">MENT_LOCUS56083</name>
</gene>
<dbReference type="Proteomes" id="UP000580250">
    <property type="component" value="Unassembled WGS sequence"/>
</dbReference>
<dbReference type="EMBL" id="CAJEWN010002199">
    <property type="protein sequence ID" value="CAD2202449.1"/>
    <property type="molecule type" value="Genomic_DNA"/>
</dbReference>
<evidence type="ECO:0000313" key="2">
    <source>
        <dbReference type="Proteomes" id="UP000580250"/>
    </source>
</evidence>
<sequence length="105" mass="12164">MVSISFSIFRYQVKGRNYMTNLLDKKYIGFSNKLKSNLVDKQISITIDTWSNKNGDKSFLSITVHWIFNEFTREFAIGSTTPLCPFEAHTLCSKKIRPPLFFTVT</sequence>
<dbReference type="OrthoDB" id="1607513at2759"/>
<dbReference type="AlphaFoldDB" id="A0A6V7XSX6"/>
<comment type="caution">
    <text evidence="1">The sequence shown here is derived from an EMBL/GenBank/DDBJ whole genome shotgun (WGS) entry which is preliminary data.</text>
</comment>
<evidence type="ECO:0000313" key="1">
    <source>
        <dbReference type="EMBL" id="CAD2202449.1"/>
    </source>
</evidence>
<name>A0A6V7XSX6_MELEN</name>
<reference evidence="1 2" key="1">
    <citation type="submission" date="2020-08" db="EMBL/GenBank/DDBJ databases">
        <authorList>
            <person name="Koutsovoulos G."/>
            <person name="Danchin GJ E."/>
        </authorList>
    </citation>
    <scope>NUCLEOTIDE SEQUENCE [LARGE SCALE GENOMIC DNA]</scope>
</reference>
<protein>
    <submittedName>
        <fullName evidence="1">Uncharacterized protein</fullName>
    </submittedName>
</protein>